<dbReference type="Gene3D" id="3.40.50.300">
    <property type="entry name" value="P-loop containing nucleotide triphosphate hydrolases"/>
    <property type="match status" value="2"/>
</dbReference>
<dbReference type="InterPro" id="IPR027417">
    <property type="entry name" value="P-loop_NTPase"/>
</dbReference>
<keyword evidence="13" id="KW-1185">Reference proteome</keyword>
<evidence type="ECO:0000259" key="11">
    <source>
        <dbReference type="PROSITE" id="PS51198"/>
    </source>
</evidence>
<dbReference type="Proteomes" id="UP001501638">
    <property type="component" value="Unassembled WGS sequence"/>
</dbReference>
<evidence type="ECO:0000256" key="6">
    <source>
        <dbReference type="ARBA" id="ARBA00023235"/>
    </source>
</evidence>
<evidence type="ECO:0000256" key="9">
    <source>
        <dbReference type="ARBA" id="ARBA00048988"/>
    </source>
</evidence>
<evidence type="ECO:0000256" key="10">
    <source>
        <dbReference type="PROSITE-ProRule" id="PRU00560"/>
    </source>
</evidence>
<dbReference type="InterPro" id="IPR014016">
    <property type="entry name" value="UvrD-like_ATP-bd"/>
</dbReference>
<evidence type="ECO:0000256" key="2">
    <source>
        <dbReference type="ARBA" id="ARBA00022741"/>
    </source>
</evidence>
<proteinExistence type="inferred from homology"/>
<feature type="binding site" evidence="10">
    <location>
        <begin position="283"/>
        <end position="290"/>
    </location>
    <ligand>
        <name>ATP</name>
        <dbReference type="ChEBI" id="CHEBI:30616"/>
    </ligand>
</feature>
<dbReference type="InterPro" id="IPR013986">
    <property type="entry name" value="DExx_box_DNA_helicase_dom_sf"/>
</dbReference>
<dbReference type="PANTHER" id="PTHR11070">
    <property type="entry name" value="UVRD / RECB / PCRA DNA HELICASE FAMILY MEMBER"/>
    <property type="match status" value="1"/>
</dbReference>
<dbReference type="InterPro" id="IPR014017">
    <property type="entry name" value="DNA_helicase_UvrD-like_C"/>
</dbReference>
<feature type="domain" description="UvrD-like helicase ATP-binding" evidence="11">
    <location>
        <begin position="262"/>
        <end position="536"/>
    </location>
</feature>
<keyword evidence="3 10" id="KW-0378">Hydrolase</keyword>
<dbReference type="PROSITE" id="PS51198">
    <property type="entry name" value="UVRD_HELICASE_ATP_BIND"/>
    <property type="match status" value="1"/>
</dbReference>
<organism evidence="12 13">
    <name type="scientific">Streptomyces macrosporus</name>
    <dbReference type="NCBI Taxonomy" id="44032"/>
    <lineage>
        <taxon>Bacteria</taxon>
        <taxon>Bacillati</taxon>
        <taxon>Actinomycetota</taxon>
        <taxon>Actinomycetes</taxon>
        <taxon>Kitasatosporales</taxon>
        <taxon>Streptomycetaceae</taxon>
        <taxon>Streptomyces</taxon>
    </lineage>
</organism>
<comment type="catalytic activity">
    <reaction evidence="9">
        <text>ATP + H2O = ADP + phosphate + H(+)</text>
        <dbReference type="Rhea" id="RHEA:13065"/>
        <dbReference type="ChEBI" id="CHEBI:15377"/>
        <dbReference type="ChEBI" id="CHEBI:15378"/>
        <dbReference type="ChEBI" id="CHEBI:30616"/>
        <dbReference type="ChEBI" id="CHEBI:43474"/>
        <dbReference type="ChEBI" id="CHEBI:456216"/>
        <dbReference type="EC" id="5.6.2.4"/>
    </reaction>
</comment>
<evidence type="ECO:0000256" key="5">
    <source>
        <dbReference type="ARBA" id="ARBA00022840"/>
    </source>
</evidence>
<dbReference type="GO" id="GO:0004386">
    <property type="term" value="F:helicase activity"/>
    <property type="evidence" value="ECO:0007669"/>
    <property type="project" value="UniProtKB-KW"/>
</dbReference>
<dbReference type="EMBL" id="BAAASZ010000020">
    <property type="protein sequence ID" value="GAA2442362.1"/>
    <property type="molecule type" value="Genomic_DNA"/>
</dbReference>
<sequence length="729" mass="81035">MHIAPRGEDGPLPQLAFANTFWDKYEQLEKPVRAGVRKAMKKFQQLTVAELRADKGLHLESVENARDPRLRTIRITDFWRGVVLAPDDGGDTFLLVNVVQHDKAYEWAAKRLYTVNTATRGLEVRNVVAIEQLTPVLEQTATKVQERLFDGFSDASLTRLGIDAGTLRAARTITDKAQLEAFASLFPEDQFEVLQFLAEGFDEDTVWREVVAVRRPTDPGPYDPDDLSSAIANTHSRITVVTGAEELEDILTKPFAAWRIFLHPTQRRVAYRATYTGPAQVTGGPGTGKTVVALHRVKHLLQRSPHAGRILLTTYTTALAKSLRESLALLLEDEALLKRVDVTTVDALARDVVRRRRGSVPRLCDDADERFRWRKVQQNLGLEWNEQFLSQEYRHVVLTQSISTEDEYLRVVRRGRGSALGPVKRTQVWRAMRMFEQGLRKDGKCTYLQLCAEAARLLGEPGAGDPPYAHVVVDEAQDLHPVQWRVLRGAVAPGPDDLFITGDPHQRIYDSRVSLGSLGIPVAGRSSRLRINYRSTEEILRWAAALMEDEPVESLSGDGKDSLAGYRSLLHGRRPALRGFGSEDAELNAVVAKIREWVAGGAAPAEIAVAARFHQTLDKVKARLERAGLPAVLVREGPGQQDVGVRLATLHAMKGLEFRCVAVIGVTAGTFPFPPAVTPPDVDRLQHEADMLAERCLLFVACTRAREELYVSYTGRSSRFLPAAADIEG</sequence>
<accession>A0ABP5X1E0</accession>
<evidence type="ECO:0000313" key="13">
    <source>
        <dbReference type="Proteomes" id="UP001501638"/>
    </source>
</evidence>
<evidence type="ECO:0000256" key="4">
    <source>
        <dbReference type="ARBA" id="ARBA00022806"/>
    </source>
</evidence>
<keyword evidence="6" id="KW-0413">Isomerase</keyword>
<dbReference type="Pfam" id="PF00580">
    <property type="entry name" value="UvrD-helicase"/>
    <property type="match status" value="1"/>
</dbReference>
<comment type="caution">
    <text evidence="12">The sequence shown here is derived from an EMBL/GenBank/DDBJ whole genome shotgun (WGS) entry which is preliminary data.</text>
</comment>
<evidence type="ECO:0000256" key="7">
    <source>
        <dbReference type="ARBA" id="ARBA00034617"/>
    </source>
</evidence>
<evidence type="ECO:0000313" key="12">
    <source>
        <dbReference type="EMBL" id="GAA2442362.1"/>
    </source>
</evidence>
<protein>
    <recommendedName>
        <fullName evidence="8">DNA 3'-5' helicase</fullName>
        <ecNumber evidence="8">5.6.2.4</ecNumber>
    </recommendedName>
</protein>
<keyword evidence="4 10" id="KW-0347">Helicase</keyword>
<reference evidence="13" key="1">
    <citation type="journal article" date="2019" name="Int. J. Syst. Evol. Microbiol.">
        <title>The Global Catalogue of Microorganisms (GCM) 10K type strain sequencing project: providing services to taxonomists for standard genome sequencing and annotation.</title>
        <authorList>
            <consortium name="The Broad Institute Genomics Platform"/>
            <consortium name="The Broad Institute Genome Sequencing Center for Infectious Disease"/>
            <person name="Wu L."/>
            <person name="Ma J."/>
        </authorList>
    </citation>
    <scope>NUCLEOTIDE SEQUENCE [LARGE SCALE GENOMIC DNA]</scope>
    <source>
        <strain evidence="13">JCM 6305</strain>
    </source>
</reference>
<comment type="similarity">
    <text evidence="1">Belongs to the helicase family. UvrD subfamily.</text>
</comment>
<gene>
    <name evidence="12" type="ORF">GCM10010405_27350</name>
</gene>
<dbReference type="SUPFAM" id="SSF52540">
    <property type="entry name" value="P-loop containing nucleoside triphosphate hydrolases"/>
    <property type="match status" value="1"/>
</dbReference>
<dbReference type="Pfam" id="PF13361">
    <property type="entry name" value="UvrD_C"/>
    <property type="match status" value="2"/>
</dbReference>
<dbReference type="Gene3D" id="1.10.10.160">
    <property type="match status" value="1"/>
</dbReference>
<evidence type="ECO:0000256" key="8">
    <source>
        <dbReference type="ARBA" id="ARBA00034808"/>
    </source>
</evidence>
<dbReference type="EC" id="5.6.2.4" evidence="8"/>
<name>A0ABP5X1E0_9ACTN</name>
<keyword evidence="5 10" id="KW-0067">ATP-binding</keyword>
<dbReference type="InterPro" id="IPR000212">
    <property type="entry name" value="DNA_helicase_UvrD/REP"/>
</dbReference>
<dbReference type="PANTHER" id="PTHR11070:SF45">
    <property type="entry name" value="DNA 3'-5' HELICASE"/>
    <property type="match status" value="1"/>
</dbReference>
<evidence type="ECO:0000256" key="3">
    <source>
        <dbReference type="ARBA" id="ARBA00022801"/>
    </source>
</evidence>
<evidence type="ECO:0000256" key="1">
    <source>
        <dbReference type="ARBA" id="ARBA00009922"/>
    </source>
</evidence>
<comment type="catalytic activity">
    <reaction evidence="7">
        <text>Couples ATP hydrolysis with the unwinding of duplex DNA by translocating in the 3'-5' direction.</text>
        <dbReference type="EC" id="5.6.2.4"/>
    </reaction>
</comment>
<keyword evidence="2 10" id="KW-0547">Nucleotide-binding</keyword>